<dbReference type="NCBIfam" id="TIGR03570">
    <property type="entry name" value="NeuD_NnaD"/>
    <property type="match status" value="1"/>
</dbReference>
<comment type="caution">
    <text evidence="9">The sequence shown here is derived from an EMBL/GenBank/DDBJ whole genome shotgun (WGS) entry which is preliminary data.</text>
</comment>
<keyword evidence="6" id="KW-0457">Lysine biosynthesis</keyword>
<keyword evidence="10" id="KW-1185">Reference proteome</keyword>
<gene>
    <name evidence="9" type="ORF">GCM10009119_38600</name>
</gene>
<dbReference type="Pfam" id="PF00132">
    <property type="entry name" value="Hexapep"/>
    <property type="match status" value="1"/>
</dbReference>
<dbReference type="Gene3D" id="3.40.50.20">
    <property type="match status" value="1"/>
</dbReference>
<organism evidence="9 10">
    <name type="scientific">Algoriphagus jejuensis</name>
    <dbReference type="NCBI Taxonomy" id="419934"/>
    <lineage>
        <taxon>Bacteria</taxon>
        <taxon>Pseudomonadati</taxon>
        <taxon>Bacteroidota</taxon>
        <taxon>Cytophagia</taxon>
        <taxon>Cytophagales</taxon>
        <taxon>Cyclobacteriaceae</taxon>
        <taxon>Algoriphagus</taxon>
    </lineage>
</organism>
<evidence type="ECO:0000256" key="2">
    <source>
        <dbReference type="ARBA" id="ARBA00022605"/>
    </source>
</evidence>
<comment type="similarity">
    <text evidence="1">Belongs to the transferase hexapeptide repeat family.</text>
</comment>
<dbReference type="PROSITE" id="PS00101">
    <property type="entry name" value="HEXAPEP_TRANSFERASES"/>
    <property type="match status" value="1"/>
</dbReference>
<dbReference type="Proteomes" id="UP001500469">
    <property type="component" value="Unassembled WGS sequence"/>
</dbReference>
<keyword evidence="4" id="KW-0677">Repeat</keyword>
<evidence type="ECO:0000313" key="10">
    <source>
        <dbReference type="Proteomes" id="UP001500469"/>
    </source>
</evidence>
<dbReference type="InterPro" id="IPR001451">
    <property type="entry name" value="Hexapep"/>
</dbReference>
<evidence type="ECO:0000256" key="5">
    <source>
        <dbReference type="ARBA" id="ARBA00022915"/>
    </source>
</evidence>
<protein>
    <recommendedName>
        <fullName evidence="8">PglD N-terminal domain-containing protein</fullName>
    </recommendedName>
</protein>
<dbReference type="InterPro" id="IPR011004">
    <property type="entry name" value="Trimer_LpxA-like_sf"/>
</dbReference>
<keyword evidence="5" id="KW-0220">Diaminopimelate biosynthesis</keyword>
<dbReference type="CDD" id="cd03360">
    <property type="entry name" value="LbH_AT_putative"/>
    <property type="match status" value="1"/>
</dbReference>
<keyword evidence="3" id="KW-0808">Transferase</keyword>
<dbReference type="InterPro" id="IPR041561">
    <property type="entry name" value="PglD_N"/>
</dbReference>
<dbReference type="RefSeq" id="WP_343854468.1">
    <property type="nucleotide sequence ID" value="NZ_BAAAFI010000047.1"/>
</dbReference>
<dbReference type="Gene3D" id="2.160.10.10">
    <property type="entry name" value="Hexapeptide repeat proteins"/>
    <property type="match status" value="1"/>
</dbReference>
<keyword evidence="2" id="KW-0028">Amino-acid biosynthesis</keyword>
<evidence type="ECO:0000259" key="8">
    <source>
        <dbReference type="Pfam" id="PF17836"/>
    </source>
</evidence>
<evidence type="ECO:0000256" key="7">
    <source>
        <dbReference type="ARBA" id="ARBA00023315"/>
    </source>
</evidence>
<accession>A0ABP3YKE9</accession>
<evidence type="ECO:0000256" key="4">
    <source>
        <dbReference type="ARBA" id="ARBA00022737"/>
    </source>
</evidence>
<evidence type="ECO:0000256" key="3">
    <source>
        <dbReference type="ARBA" id="ARBA00022679"/>
    </source>
</evidence>
<evidence type="ECO:0000256" key="6">
    <source>
        <dbReference type="ARBA" id="ARBA00023154"/>
    </source>
</evidence>
<reference evidence="10" key="1">
    <citation type="journal article" date="2019" name="Int. J. Syst. Evol. Microbiol.">
        <title>The Global Catalogue of Microorganisms (GCM) 10K type strain sequencing project: providing services to taxonomists for standard genome sequencing and annotation.</title>
        <authorList>
            <consortium name="The Broad Institute Genomics Platform"/>
            <consortium name="The Broad Institute Genome Sequencing Center for Infectious Disease"/>
            <person name="Wu L."/>
            <person name="Ma J."/>
        </authorList>
    </citation>
    <scope>NUCLEOTIDE SEQUENCE [LARGE SCALE GENOMIC DNA]</scope>
    <source>
        <strain evidence="10">JCM 16112</strain>
    </source>
</reference>
<dbReference type="SUPFAM" id="SSF51161">
    <property type="entry name" value="Trimeric LpxA-like enzymes"/>
    <property type="match status" value="1"/>
</dbReference>
<dbReference type="InterPro" id="IPR050179">
    <property type="entry name" value="Trans_hexapeptide_repeat"/>
</dbReference>
<dbReference type="Pfam" id="PF17836">
    <property type="entry name" value="PglD_N"/>
    <property type="match status" value="1"/>
</dbReference>
<feature type="domain" description="PglD N-terminal" evidence="8">
    <location>
        <begin position="2"/>
        <end position="78"/>
    </location>
</feature>
<dbReference type="InterPro" id="IPR020019">
    <property type="entry name" value="AcTrfase_PglD-like"/>
</dbReference>
<evidence type="ECO:0000313" key="9">
    <source>
        <dbReference type="EMBL" id="GAA0880890.1"/>
    </source>
</evidence>
<keyword evidence="7" id="KW-0012">Acyltransferase</keyword>
<evidence type="ECO:0000256" key="1">
    <source>
        <dbReference type="ARBA" id="ARBA00007274"/>
    </source>
</evidence>
<dbReference type="PANTHER" id="PTHR43300">
    <property type="entry name" value="ACETYLTRANSFERASE"/>
    <property type="match status" value="1"/>
</dbReference>
<dbReference type="InterPro" id="IPR018357">
    <property type="entry name" value="Hexapep_transf_CS"/>
</dbReference>
<proteinExistence type="inferred from homology"/>
<dbReference type="EMBL" id="BAAAFI010000047">
    <property type="protein sequence ID" value="GAA0880890.1"/>
    <property type="molecule type" value="Genomic_DNA"/>
</dbReference>
<sequence length="206" mass="21925">MLIAGAGGHALEVLDILLASGTAEKLCVFDQDKSILDLQASYPVIHSEEAIRELFRQEQEFVLGVGSPKFRQHLYQQLTGWGGMLTALRGQGALISGYAECEAADIFHRCFIGPNTRIGKGSLINTGAQIHHETRIGEFTEVGPGAMVLGRVQIGDLCSIGANATILPKLRIGREVRIGAGAVVTRDVPDGLTVVGVPGRVVKGRS</sequence>
<name>A0ABP3YKE9_9BACT</name>
<dbReference type="PANTHER" id="PTHR43300:SF10">
    <property type="entry name" value="2,3,4,5-TETRAHYDROPYRIDINE-2,6-DICARBOXYLATE N-ACETYLTRANSFERASE"/>
    <property type="match status" value="1"/>
</dbReference>